<evidence type="ECO:0000313" key="1">
    <source>
        <dbReference type="EMBL" id="KKK66541.1"/>
    </source>
</evidence>
<comment type="caution">
    <text evidence="1">The sequence shown here is derived from an EMBL/GenBank/DDBJ whole genome shotgun (WGS) entry which is preliminary data.</text>
</comment>
<organism evidence="1">
    <name type="scientific">marine sediment metagenome</name>
    <dbReference type="NCBI Taxonomy" id="412755"/>
    <lineage>
        <taxon>unclassified sequences</taxon>
        <taxon>metagenomes</taxon>
        <taxon>ecological metagenomes</taxon>
    </lineage>
</organism>
<dbReference type="EMBL" id="LAZR01060028">
    <property type="protein sequence ID" value="KKK66541.1"/>
    <property type="molecule type" value="Genomic_DNA"/>
</dbReference>
<accession>A0A0F9A2Y4</accession>
<gene>
    <name evidence="1" type="ORF">LCGC14_2963040</name>
</gene>
<proteinExistence type="predicted"/>
<dbReference type="AlphaFoldDB" id="A0A0F9A2Y4"/>
<reference evidence="1" key="1">
    <citation type="journal article" date="2015" name="Nature">
        <title>Complex archaea that bridge the gap between prokaryotes and eukaryotes.</title>
        <authorList>
            <person name="Spang A."/>
            <person name="Saw J.H."/>
            <person name="Jorgensen S.L."/>
            <person name="Zaremba-Niedzwiedzka K."/>
            <person name="Martijn J."/>
            <person name="Lind A.E."/>
            <person name="van Eijk R."/>
            <person name="Schleper C."/>
            <person name="Guy L."/>
            <person name="Ettema T.J."/>
        </authorList>
    </citation>
    <scope>NUCLEOTIDE SEQUENCE</scope>
</reference>
<sequence length="164" mass="18016">MTAQVEWGRRNKEQVWNLAVRLPNTPRRDVLHNHGAVPHIVYAGMGTRGLPPYHLWRCKATNNPPRNLATFQVYDQDAFDPSSNEYEGGCSTPRCPGDAEFMYTAPIHIPGSSGIRRTACGDCAARARGVVSCPWTLTLTCRRELVGDTCAICDSLGGGDEREG</sequence>
<name>A0A0F9A2Y4_9ZZZZ</name>
<protein>
    <submittedName>
        <fullName evidence="1">Uncharacterized protein</fullName>
    </submittedName>
</protein>